<accession>A0A8H7PEU3</accession>
<reference evidence="2" key="1">
    <citation type="submission" date="2020-12" db="EMBL/GenBank/DDBJ databases">
        <title>Metabolic potential, ecology and presence of endohyphal bacteria is reflected in genomic diversity of Mucoromycotina.</title>
        <authorList>
            <person name="Muszewska A."/>
            <person name="Okrasinska A."/>
            <person name="Steczkiewicz K."/>
            <person name="Drgas O."/>
            <person name="Orlowska M."/>
            <person name="Perlinska-Lenart U."/>
            <person name="Aleksandrzak-Piekarczyk T."/>
            <person name="Szatraj K."/>
            <person name="Zielenkiewicz U."/>
            <person name="Pilsyk S."/>
            <person name="Malc E."/>
            <person name="Mieczkowski P."/>
            <person name="Kruszewska J.S."/>
            <person name="Biernat P."/>
            <person name="Pawlowska J."/>
        </authorList>
    </citation>
    <scope>NUCLEOTIDE SEQUENCE</scope>
    <source>
        <strain evidence="2">WA0000051536</strain>
    </source>
</reference>
<evidence type="ECO:0000256" key="1">
    <source>
        <dbReference type="SAM" id="MobiDB-lite"/>
    </source>
</evidence>
<dbReference type="AlphaFoldDB" id="A0A8H7PEU3"/>
<dbReference type="OrthoDB" id="655030at2759"/>
<evidence type="ECO:0000313" key="2">
    <source>
        <dbReference type="EMBL" id="KAG2172637.1"/>
    </source>
</evidence>
<gene>
    <name evidence="2" type="ORF">INT44_002652</name>
</gene>
<organism evidence="2 3">
    <name type="scientific">Umbelopsis vinacea</name>
    <dbReference type="NCBI Taxonomy" id="44442"/>
    <lineage>
        <taxon>Eukaryota</taxon>
        <taxon>Fungi</taxon>
        <taxon>Fungi incertae sedis</taxon>
        <taxon>Mucoromycota</taxon>
        <taxon>Mucoromycotina</taxon>
        <taxon>Umbelopsidomycetes</taxon>
        <taxon>Umbelopsidales</taxon>
        <taxon>Umbelopsidaceae</taxon>
        <taxon>Umbelopsis</taxon>
    </lineage>
</organism>
<name>A0A8H7PEU3_9FUNG</name>
<dbReference type="EMBL" id="JAEPRA010000022">
    <property type="protein sequence ID" value="KAG2172637.1"/>
    <property type="molecule type" value="Genomic_DNA"/>
</dbReference>
<proteinExistence type="predicted"/>
<feature type="region of interest" description="Disordered" evidence="1">
    <location>
        <begin position="205"/>
        <end position="226"/>
    </location>
</feature>
<comment type="caution">
    <text evidence="2">The sequence shown here is derived from an EMBL/GenBank/DDBJ whole genome shotgun (WGS) entry which is preliminary data.</text>
</comment>
<dbReference type="Proteomes" id="UP000612746">
    <property type="component" value="Unassembled WGS sequence"/>
</dbReference>
<sequence length="226" mass="25333">MMNEQWFLQIKYRTLPELVLKVSSGPAGLPLAQYLKTHRVPFRNIRSHLQGYSVALHFGISYITQAMGLENMTTFAEKTSVIYLNETGFATFMADGEILIQTQGTPIIGDKVEELTIMNLSGLTDITAEQYAAFLCQHQRLIKRQQHILHALDINAGLHELAQEIAVQFCDPFKSIEQETDPATKIWLNKVCQYLSDPSWNGNGKKNAQINKMSTAAGSSTTKDII</sequence>
<keyword evidence="3" id="KW-1185">Reference proteome</keyword>
<evidence type="ECO:0000313" key="3">
    <source>
        <dbReference type="Proteomes" id="UP000612746"/>
    </source>
</evidence>
<protein>
    <submittedName>
        <fullName evidence="2">Uncharacterized protein</fullName>
    </submittedName>
</protein>